<gene>
    <name evidence="2" type="ORF">NC99_14760</name>
</gene>
<organism evidence="2 3">
    <name type="scientific">Sunxiuqinia dokdonensis</name>
    <dbReference type="NCBI Taxonomy" id="1409788"/>
    <lineage>
        <taxon>Bacteria</taxon>
        <taxon>Pseudomonadati</taxon>
        <taxon>Bacteroidota</taxon>
        <taxon>Bacteroidia</taxon>
        <taxon>Marinilabiliales</taxon>
        <taxon>Prolixibacteraceae</taxon>
        <taxon>Sunxiuqinia</taxon>
    </lineage>
</organism>
<comment type="caution">
    <text evidence="2">The sequence shown here is derived from an EMBL/GenBank/DDBJ whole genome shotgun (WGS) entry which is preliminary data.</text>
</comment>
<keyword evidence="1" id="KW-0472">Membrane</keyword>
<evidence type="ECO:0000313" key="3">
    <source>
        <dbReference type="Proteomes" id="UP000036958"/>
    </source>
</evidence>
<dbReference type="Proteomes" id="UP000036958">
    <property type="component" value="Unassembled WGS sequence"/>
</dbReference>
<evidence type="ECO:0000313" key="2">
    <source>
        <dbReference type="EMBL" id="KOH45700.1"/>
    </source>
</evidence>
<dbReference type="AlphaFoldDB" id="A0A0L8VB56"/>
<name>A0A0L8VB56_9BACT</name>
<sequence length="39" mass="4759">MGIIESIFIRLVFNRILMNLFSFIYILWHHVALIHFDKP</sequence>
<accession>A0A0L8VB56</accession>
<dbReference type="STRING" id="1409788.NC99_14760"/>
<keyword evidence="1" id="KW-1133">Transmembrane helix</keyword>
<keyword evidence="3" id="KW-1185">Reference proteome</keyword>
<evidence type="ECO:0000256" key="1">
    <source>
        <dbReference type="SAM" id="Phobius"/>
    </source>
</evidence>
<proteinExistence type="predicted"/>
<feature type="transmembrane region" description="Helical" evidence="1">
    <location>
        <begin position="12"/>
        <end position="36"/>
    </location>
</feature>
<protein>
    <submittedName>
        <fullName evidence="2">Uncharacterized protein</fullName>
    </submittedName>
</protein>
<reference evidence="3" key="1">
    <citation type="submission" date="2015-07" db="EMBL/GenBank/DDBJ databases">
        <title>Genome sequencing of Sunxiuqinia dokdonensis strain SK.</title>
        <authorList>
            <person name="Ahn S."/>
            <person name="Kim B.-C."/>
        </authorList>
    </citation>
    <scope>NUCLEOTIDE SEQUENCE [LARGE SCALE GENOMIC DNA]</scope>
    <source>
        <strain evidence="3">SK</strain>
    </source>
</reference>
<keyword evidence="1" id="KW-0812">Transmembrane</keyword>
<dbReference type="EMBL" id="LGIA01000078">
    <property type="protein sequence ID" value="KOH45700.1"/>
    <property type="molecule type" value="Genomic_DNA"/>
</dbReference>